<dbReference type="PIRSF" id="PIRSF039020">
    <property type="entry name" value="EhpR"/>
    <property type="match status" value="1"/>
</dbReference>
<dbReference type="Gene3D" id="3.30.720.120">
    <property type="match status" value="1"/>
</dbReference>
<gene>
    <name evidence="2" type="ORF">JJB09_09390</name>
</gene>
<dbReference type="PROSITE" id="PS51819">
    <property type="entry name" value="VOC"/>
    <property type="match status" value="1"/>
</dbReference>
<dbReference type="Gene3D" id="3.30.720.110">
    <property type="match status" value="1"/>
</dbReference>
<proteinExistence type="predicted"/>
<feature type="domain" description="VOC" evidence="1">
    <location>
        <begin position="2"/>
        <end position="118"/>
    </location>
</feature>
<keyword evidence="3" id="KW-1185">Reference proteome</keyword>
<dbReference type="RefSeq" id="WP_201656554.1">
    <property type="nucleotide sequence ID" value="NZ_JAEQNC010000004.1"/>
</dbReference>
<comment type="caution">
    <text evidence="2">The sequence shown here is derived from an EMBL/GenBank/DDBJ whole genome shotgun (WGS) entry which is preliminary data.</text>
</comment>
<organism evidence="2 3">
    <name type="scientific">Rhizobium setariae</name>
    <dbReference type="NCBI Taxonomy" id="2801340"/>
    <lineage>
        <taxon>Bacteria</taxon>
        <taxon>Pseudomonadati</taxon>
        <taxon>Pseudomonadota</taxon>
        <taxon>Alphaproteobacteria</taxon>
        <taxon>Hyphomicrobiales</taxon>
        <taxon>Rhizobiaceae</taxon>
        <taxon>Rhizobium/Agrobacterium group</taxon>
        <taxon>Rhizobium</taxon>
    </lineage>
</organism>
<dbReference type="EMBL" id="JAEQNC010000004">
    <property type="protein sequence ID" value="MBL0372243.1"/>
    <property type="molecule type" value="Genomic_DNA"/>
</dbReference>
<sequence>MMLNYVLLYVENVPRSRDFYVRLLDLRPVEESGNFVLFVLPSGVKFGLWASHAIKPSASAPGGCELGIPVESRADVDRLASEWHQQGIEIIQRPEDMDFGRTFTAFDPDGHRLRVLHLDIGQ</sequence>
<dbReference type="InterPro" id="IPR029068">
    <property type="entry name" value="Glyas_Bleomycin-R_OHBP_Dase"/>
</dbReference>
<dbReference type="PANTHER" id="PTHR36503">
    <property type="entry name" value="BLR2520 PROTEIN"/>
    <property type="match status" value="1"/>
</dbReference>
<dbReference type="InterPro" id="IPR026275">
    <property type="entry name" value="Glyoxalase/dOase/EhpR"/>
</dbReference>
<protein>
    <submittedName>
        <fullName evidence="2">VOC family protein</fullName>
    </submittedName>
</protein>
<dbReference type="SUPFAM" id="SSF54593">
    <property type="entry name" value="Glyoxalase/Bleomycin resistance protein/Dihydroxybiphenyl dioxygenase"/>
    <property type="match status" value="1"/>
</dbReference>
<dbReference type="InterPro" id="IPR037523">
    <property type="entry name" value="VOC_core"/>
</dbReference>
<dbReference type="InterPro" id="IPR004360">
    <property type="entry name" value="Glyas_Fos-R_dOase_dom"/>
</dbReference>
<reference evidence="2" key="1">
    <citation type="submission" date="2021-01" db="EMBL/GenBank/DDBJ databases">
        <title>Rhizobium sp. strain KVB221 16S ribosomal RNA gene Genome sequencing and assembly.</title>
        <authorList>
            <person name="Kang M."/>
        </authorList>
    </citation>
    <scope>NUCLEOTIDE SEQUENCE</scope>
    <source>
        <strain evidence="2">KVB221</strain>
    </source>
</reference>
<accession>A0A936YMI4</accession>
<evidence type="ECO:0000313" key="3">
    <source>
        <dbReference type="Proteomes" id="UP000633219"/>
    </source>
</evidence>
<dbReference type="Pfam" id="PF00903">
    <property type="entry name" value="Glyoxalase"/>
    <property type="match status" value="1"/>
</dbReference>
<dbReference type="Proteomes" id="UP000633219">
    <property type="component" value="Unassembled WGS sequence"/>
</dbReference>
<evidence type="ECO:0000259" key="1">
    <source>
        <dbReference type="PROSITE" id="PS51819"/>
    </source>
</evidence>
<dbReference type="AlphaFoldDB" id="A0A936YMI4"/>
<evidence type="ECO:0000313" key="2">
    <source>
        <dbReference type="EMBL" id="MBL0372243.1"/>
    </source>
</evidence>
<name>A0A936YMI4_9HYPH</name>
<dbReference type="PANTHER" id="PTHR36503:SF1">
    <property type="entry name" value="BLR2520 PROTEIN"/>
    <property type="match status" value="1"/>
</dbReference>